<evidence type="ECO:0000256" key="3">
    <source>
        <dbReference type="ARBA" id="ARBA00022946"/>
    </source>
</evidence>
<dbReference type="GO" id="GO:0009249">
    <property type="term" value="P:protein lipoylation"/>
    <property type="evidence" value="ECO:0007669"/>
    <property type="project" value="TreeGrafter"/>
</dbReference>
<dbReference type="HAMAP" id="MF_00272">
    <property type="entry name" value="GcvH"/>
    <property type="match status" value="1"/>
</dbReference>
<dbReference type="InterPro" id="IPR003016">
    <property type="entry name" value="2-oxoA_DH_lipoyl-BS"/>
</dbReference>
<dbReference type="OMA" id="KEHEWIR"/>
<dbReference type="InterPro" id="IPR002930">
    <property type="entry name" value="GCV_H"/>
</dbReference>
<dbReference type="PROSITE" id="PS00189">
    <property type="entry name" value="LIPOYL"/>
    <property type="match status" value="1"/>
</dbReference>
<dbReference type="EMBL" id="KQ474077">
    <property type="protein sequence ID" value="KPV75820.1"/>
    <property type="molecule type" value="Genomic_DNA"/>
</dbReference>
<dbReference type="InterPro" id="IPR011053">
    <property type="entry name" value="Single_hybrid_motif"/>
</dbReference>
<reference evidence="7 8" key="1">
    <citation type="journal article" date="2015" name="Front. Microbiol.">
        <title>Genome sequence of the plant growth promoting endophytic yeast Rhodotorula graminis WP1.</title>
        <authorList>
            <person name="Firrincieli A."/>
            <person name="Otillar R."/>
            <person name="Salamov A."/>
            <person name="Schmutz J."/>
            <person name="Khan Z."/>
            <person name="Redman R.S."/>
            <person name="Fleck N.D."/>
            <person name="Lindquist E."/>
            <person name="Grigoriev I.V."/>
            <person name="Doty S.L."/>
        </authorList>
    </citation>
    <scope>NUCLEOTIDE SEQUENCE [LARGE SCALE GENOMIC DNA]</scope>
    <source>
        <strain evidence="7 8">WP1</strain>
    </source>
</reference>
<name>A0A194S5N8_RHOGW</name>
<feature type="non-terminal residue" evidence="7">
    <location>
        <position position="1"/>
    </location>
</feature>
<keyword evidence="3 5" id="KW-0809">Transit peptide</keyword>
<keyword evidence="5" id="KW-0496">Mitochondrion</keyword>
<comment type="subunit">
    <text evidence="5">The glycine cleavage system is composed of four proteins: P, T, L and H.</text>
</comment>
<dbReference type="InterPro" id="IPR017453">
    <property type="entry name" value="GCV_H_sub"/>
</dbReference>
<dbReference type="PROSITE" id="PS50968">
    <property type="entry name" value="BIOTINYL_LIPOYL"/>
    <property type="match status" value="1"/>
</dbReference>
<dbReference type="GO" id="GO:0005739">
    <property type="term" value="C:mitochondrion"/>
    <property type="evidence" value="ECO:0007669"/>
    <property type="project" value="UniProtKB-SubCell"/>
</dbReference>
<dbReference type="PANTHER" id="PTHR11715:SF3">
    <property type="entry name" value="GLYCINE CLEAVAGE SYSTEM H PROTEIN-RELATED"/>
    <property type="match status" value="1"/>
</dbReference>
<protein>
    <recommendedName>
        <fullName evidence="5">Glycine cleavage system H protein</fullName>
    </recommendedName>
</protein>
<dbReference type="Pfam" id="PF01597">
    <property type="entry name" value="GCV_H"/>
    <property type="match status" value="1"/>
</dbReference>
<evidence type="ECO:0000313" key="7">
    <source>
        <dbReference type="EMBL" id="KPV75820.1"/>
    </source>
</evidence>
<comment type="cofactor">
    <cofactor evidence="5">
        <name>(R)-lipoate</name>
        <dbReference type="ChEBI" id="CHEBI:83088"/>
    </cofactor>
    <text evidence="5">Binds 1 lipoyl cofactor covalently.</text>
</comment>
<dbReference type="RefSeq" id="XP_018271869.1">
    <property type="nucleotide sequence ID" value="XM_018418592.1"/>
</dbReference>
<keyword evidence="2 4" id="KW-0450">Lipoyl</keyword>
<dbReference type="STRING" id="578459.A0A194S5N8"/>
<feature type="modified residue" description="N6-lipoyllysine" evidence="4">
    <location>
        <position position="89"/>
    </location>
</feature>
<comment type="function">
    <text evidence="5">The H protein shuttles the methylamine group of glycine from the P protein to the T protein.</text>
</comment>
<evidence type="ECO:0000256" key="5">
    <source>
        <dbReference type="RuleBase" id="RU364055"/>
    </source>
</evidence>
<dbReference type="GO" id="GO:0005960">
    <property type="term" value="C:glycine cleavage complex"/>
    <property type="evidence" value="ECO:0007669"/>
    <property type="project" value="UniProtKB-UniRule"/>
</dbReference>
<dbReference type="GeneID" id="28979039"/>
<evidence type="ECO:0000259" key="6">
    <source>
        <dbReference type="PROSITE" id="PS50968"/>
    </source>
</evidence>
<feature type="domain" description="Lipoyl-binding" evidence="6">
    <location>
        <begin position="48"/>
        <end position="130"/>
    </location>
</feature>
<dbReference type="InterPro" id="IPR000089">
    <property type="entry name" value="Biotin_lipoyl"/>
</dbReference>
<proteinExistence type="inferred from homology"/>
<dbReference type="GO" id="GO:0019464">
    <property type="term" value="P:glycine decarboxylation via glycine cleavage system"/>
    <property type="evidence" value="ECO:0007669"/>
    <property type="project" value="UniProtKB-UniRule"/>
</dbReference>
<keyword evidence="8" id="KW-1185">Reference proteome</keyword>
<comment type="similarity">
    <text evidence="1 5">Belongs to the GcvH family.</text>
</comment>
<evidence type="ECO:0000256" key="2">
    <source>
        <dbReference type="ARBA" id="ARBA00022823"/>
    </source>
</evidence>
<dbReference type="CDD" id="cd06848">
    <property type="entry name" value="GCS_H"/>
    <property type="match status" value="1"/>
</dbReference>
<gene>
    <name evidence="7" type="ORF">RHOBADRAFT_64838</name>
</gene>
<comment type="subcellular location">
    <subcellularLocation>
        <location evidence="5">Mitochondrion</location>
    </subcellularLocation>
</comment>
<evidence type="ECO:0000313" key="8">
    <source>
        <dbReference type="Proteomes" id="UP000053890"/>
    </source>
</evidence>
<dbReference type="Proteomes" id="UP000053890">
    <property type="component" value="Unassembled WGS sequence"/>
</dbReference>
<dbReference type="PANTHER" id="PTHR11715">
    <property type="entry name" value="GLYCINE CLEAVAGE SYSTEM H PROTEIN"/>
    <property type="match status" value="1"/>
</dbReference>
<dbReference type="AlphaFoldDB" id="A0A194S5N8"/>
<dbReference type="NCBIfam" id="NF002270">
    <property type="entry name" value="PRK01202.1"/>
    <property type="match status" value="1"/>
</dbReference>
<evidence type="ECO:0000256" key="4">
    <source>
        <dbReference type="PIRSR" id="PIRSR617453-50"/>
    </source>
</evidence>
<organism evidence="7 8">
    <name type="scientific">Rhodotorula graminis (strain WP1)</name>
    <dbReference type="NCBI Taxonomy" id="578459"/>
    <lineage>
        <taxon>Eukaryota</taxon>
        <taxon>Fungi</taxon>
        <taxon>Dikarya</taxon>
        <taxon>Basidiomycota</taxon>
        <taxon>Pucciniomycotina</taxon>
        <taxon>Microbotryomycetes</taxon>
        <taxon>Sporidiobolales</taxon>
        <taxon>Sporidiobolaceae</taxon>
        <taxon>Rhodotorula</taxon>
    </lineage>
</organism>
<dbReference type="OrthoDB" id="10264154at2759"/>
<accession>A0A194S5N8</accession>
<dbReference type="InterPro" id="IPR033753">
    <property type="entry name" value="GCV_H/Fam206"/>
</dbReference>
<sequence>MLRTALRSAVRPALRAQPVARPALLRTVVTKRYTPEHEWVSFDDSTGLGTVGITEYAQKALGDVVYVELPATGTQVAAGEEIGAVESVKAASDIFAPVSGQIKEVNPELEDQPDLLNKSAEADGWLVKVQLSNPGEFDGLLSGDAYAAHTAGESESS</sequence>
<dbReference type="NCBIfam" id="TIGR00527">
    <property type="entry name" value="gcvH"/>
    <property type="match status" value="1"/>
</dbReference>
<dbReference type="Gene3D" id="2.40.50.100">
    <property type="match status" value="1"/>
</dbReference>
<dbReference type="SUPFAM" id="SSF51230">
    <property type="entry name" value="Single hybrid motif"/>
    <property type="match status" value="1"/>
</dbReference>
<evidence type="ECO:0000256" key="1">
    <source>
        <dbReference type="ARBA" id="ARBA00009249"/>
    </source>
</evidence>